<evidence type="ECO:0000313" key="1">
    <source>
        <dbReference type="EMBL" id="MBB4249034.1"/>
    </source>
</evidence>
<dbReference type="AlphaFoldDB" id="A0A840G3N9"/>
<reference evidence="1 2" key="1">
    <citation type="submission" date="2020-08" db="EMBL/GenBank/DDBJ databases">
        <title>Genome sequencing of Purple Non-Sulfur Bacteria from various extreme environments.</title>
        <authorList>
            <person name="Mayer M."/>
        </authorList>
    </citation>
    <scope>NUCLEOTIDE SEQUENCE [LARGE SCALE GENOMIC DNA]</scope>
    <source>
        <strain evidence="1 2">2761</strain>
    </source>
</reference>
<protein>
    <submittedName>
        <fullName evidence="1">Uncharacterized protein</fullName>
    </submittedName>
</protein>
<sequence length="219" mass="23869">MTSELMTLLRLQDAVRQDVEKQAKRKKRLKSSSLRASVASKESVVPGMQRETEKWIESLATSAALLLVDELPALLAADGGYGLNPEGAAERRAARIIEVVARFSSRVAADAHRTFWFKSKLPSLLAAQARKRAGGKAASVPRASRTPLYRKKIESMYAGGASPSKEEVVAQLEADGTIEASDDGEWLAKKSDDGLCNVPLKRTTLEQAISTIKKKSEKF</sequence>
<dbReference type="EMBL" id="JACIGE010000017">
    <property type="protein sequence ID" value="MBB4249034.1"/>
    <property type="molecule type" value="Genomic_DNA"/>
</dbReference>
<dbReference type="RefSeq" id="WP_153116259.1">
    <property type="nucleotide sequence ID" value="NZ_JACIGE010000017.1"/>
</dbReference>
<proteinExistence type="predicted"/>
<evidence type="ECO:0000313" key="2">
    <source>
        <dbReference type="Proteomes" id="UP000587070"/>
    </source>
</evidence>
<name>A0A840G3N9_RHOTE</name>
<accession>A0A840G3N9</accession>
<keyword evidence="2" id="KW-1185">Reference proteome</keyword>
<dbReference type="Proteomes" id="UP000587070">
    <property type="component" value="Unassembled WGS sequence"/>
</dbReference>
<comment type="caution">
    <text evidence="1">The sequence shown here is derived from an EMBL/GenBank/DDBJ whole genome shotgun (WGS) entry which is preliminary data.</text>
</comment>
<organism evidence="1 2">
    <name type="scientific">Rhodocyclus tenuis</name>
    <name type="common">Rhodospirillum tenue</name>
    <dbReference type="NCBI Taxonomy" id="1066"/>
    <lineage>
        <taxon>Bacteria</taxon>
        <taxon>Pseudomonadati</taxon>
        <taxon>Pseudomonadota</taxon>
        <taxon>Betaproteobacteria</taxon>
        <taxon>Rhodocyclales</taxon>
        <taxon>Rhodocyclaceae</taxon>
        <taxon>Rhodocyclus</taxon>
    </lineage>
</organism>
<gene>
    <name evidence="1" type="ORF">GGD90_003437</name>
</gene>